<comment type="caution">
    <text evidence="1">The sequence shown here is derived from an EMBL/GenBank/DDBJ whole genome shotgun (WGS) entry which is preliminary data.</text>
</comment>
<accession>A0A8H3LNX6</accession>
<organism evidence="1 2">
    <name type="scientific">Rhizophagus clarus</name>
    <dbReference type="NCBI Taxonomy" id="94130"/>
    <lineage>
        <taxon>Eukaryota</taxon>
        <taxon>Fungi</taxon>
        <taxon>Fungi incertae sedis</taxon>
        <taxon>Mucoromycota</taxon>
        <taxon>Glomeromycotina</taxon>
        <taxon>Glomeromycetes</taxon>
        <taxon>Glomerales</taxon>
        <taxon>Glomeraceae</taxon>
        <taxon>Rhizophagus</taxon>
    </lineage>
</organism>
<name>A0A8H3LNX6_9GLOM</name>
<dbReference type="AlphaFoldDB" id="A0A8H3LNX6"/>
<gene>
    <name evidence="1" type="ORF">RCL2_001725800</name>
</gene>
<dbReference type="EMBL" id="BLAL01000194">
    <property type="protein sequence ID" value="GES90414.1"/>
    <property type="molecule type" value="Genomic_DNA"/>
</dbReference>
<sequence length="93" mass="11028">MLMIKNFQYESPVGEPKQPIKNSEEYDSIISVEDLPRLWKGERFLVGPDLLLVKSEKKTLYTTNFYYLGRNSIFMQRKYSTRVNRIQESTNQS</sequence>
<proteinExistence type="predicted"/>
<evidence type="ECO:0000313" key="1">
    <source>
        <dbReference type="EMBL" id="GES90414.1"/>
    </source>
</evidence>
<dbReference type="Proteomes" id="UP000615446">
    <property type="component" value="Unassembled WGS sequence"/>
</dbReference>
<protein>
    <submittedName>
        <fullName evidence="1">Uncharacterized protein</fullName>
    </submittedName>
</protein>
<evidence type="ECO:0000313" key="2">
    <source>
        <dbReference type="Proteomes" id="UP000615446"/>
    </source>
</evidence>
<reference evidence="1" key="1">
    <citation type="submission" date="2019-10" db="EMBL/GenBank/DDBJ databases">
        <title>Conservation and host-specific expression of non-tandemly repeated heterogenous ribosome RNA gene in arbuscular mycorrhizal fungi.</title>
        <authorList>
            <person name="Maeda T."/>
            <person name="Kobayashi Y."/>
            <person name="Nakagawa T."/>
            <person name="Ezawa T."/>
            <person name="Yamaguchi K."/>
            <person name="Bino T."/>
            <person name="Nishimoto Y."/>
            <person name="Shigenobu S."/>
            <person name="Kawaguchi M."/>
        </authorList>
    </citation>
    <scope>NUCLEOTIDE SEQUENCE</scope>
    <source>
        <strain evidence="1">HR1</strain>
    </source>
</reference>